<comment type="caution">
    <text evidence="1">The sequence shown here is derived from an EMBL/GenBank/DDBJ whole genome shotgun (WGS) entry which is preliminary data.</text>
</comment>
<accession>A0A645D5A1</accession>
<reference evidence="1" key="1">
    <citation type="submission" date="2019-08" db="EMBL/GenBank/DDBJ databases">
        <authorList>
            <person name="Kucharzyk K."/>
            <person name="Murdoch R.W."/>
            <person name="Higgins S."/>
            <person name="Loffler F."/>
        </authorList>
    </citation>
    <scope>NUCLEOTIDE SEQUENCE</scope>
</reference>
<dbReference type="AlphaFoldDB" id="A0A645D5A1"/>
<protein>
    <submittedName>
        <fullName evidence="1">Uncharacterized protein</fullName>
    </submittedName>
</protein>
<gene>
    <name evidence="1" type="ORF">SDC9_131214</name>
</gene>
<dbReference type="EMBL" id="VSSQ01032768">
    <property type="protein sequence ID" value="MPM84143.1"/>
    <property type="molecule type" value="Genomic_DNA"/>
</dbReference>
<sequence>MGTIVANNYILGFLLTLTLSSCIKEEIDKCPDFGKYPVSFFDEDTSFTKMNQNVLLYVLRNRDTLHIKSLEYIITAGERELRSEGKFRLYPDLYSFKAIKSQNKMQLDDNHVKLKNGEAYTYASFIGKVSKSPDNKFGIRFGLFNSLIRVVCTLDVSDNSLFEITKVEISSPDDTSILLDIESGKCNYAQEVTDYYDSCTLENEPSVFYYYCVPIVRSRYIVFKISIKEHVSEKRNTLYSRAFLKTDIEQGKIYDFHFNVTPWSVIYKTTTILDWTTFIYNQILRLN</sequence>
<evidence type="ECO:0000313" key="1">
    <source>
        <dbReference type="EMBL" id="MPM84143.1"/>
    </source>
</evidence>
<proteinExistence type="predicted"/>
<organism evidence="1">
    <name type="scientific">bioreactor metagenome</name>
    <dbReference type="NCBI Taxonomy" id="1076179"/>
    <lineage>
        <taxon>unclassified sequences</taxon>
        <taxon>metagenomes</taxon>
        <taxon>ecological metagenomes</taxon>
    </lineage>
</organism>
<name>A0A645D5A1_9ZZZZ</name>